<dbReference type="GO" id="GO:0016020">
    <property type="term" value="C:membrane"/>
    <property type="evidence" value="ECO:0007669"/>
    <property type="project" value="UniProtKB-SubCell"/>
</dbReference>
<gene>
    <name evidence="6" type="ORF">EVA95_01240</name>
</gene>
<feature type="transmembrane region" description="Helical" evidence="5">
    <location>
        <begin position="198"/>
        <end position="218"/>
    </location>
</feature>
<keyword evidence="2 5" id="KW-0812">Transmembrane</keyword>
<evidence type="ECO:0000256" key="3">
    <source>
        <dbReference type="ARBA" id="ARBA00022989"/>
    </source>
</evidence>
<dbReference type="AlphaFoldDB" id="A0A520N0L8"/>
<dbReference type="EMBL" id="SHBH01000006">
    <property type="protein sequence ID" value="RZO26976.1"/>
    <property type="molecule type" value="Genomic_DNA"/>
</dbReference>
<comment type="caution">
    <text evidence="6">The sequence shown here is derived from an EMBL/GenBank/DDBJ whole genome shotgun (WGS) entry which is preliminary data.</text>
</comment>
<comment type="subcellular location">
    <subcellularLocation>
        <location evidence="1">Membrane</location>
        <topology evidence="1">Multi-pass membrane protein</topology>
    </subcellularLocation>
</comment>
<dbReference type="Proteomes" id="UP000319384">
    <property type="component" value="Unassembled WGS sequence"/>
</dbReference>
<evidence type="ECO:0000313" key="7">
    <source>
        <dbReference type="Proteomes" id="UP000319384"/>
    </source>
</evidence>
<feature type="transmembrane region" description="Helical" evidence="5">
    <location>
        <begin position="112"/>
        <end position="131"/>
    </location>
</feature>
<proteinExistence type="predicted"/>
<evidence type="ECO:0000256" key="4">
    <source>
        <dbReference type="ARBA" id="ARBA00023136"/>
    </source>
</evidence>
<feature type="transmembrane region" description="Helical" evidence="5">
    <location>
        <begin position="263"/>
        <end position="282"/>
    </location>
</feature>
<organism evidence="6 7">
    <name type="scientific">SAR86 cluster bacterium</name>
    <dbReference type="NCBI Taxonomy" id="2030880"/>
    <lineage>
        <taxon>Bacteria</taxon>
        <taxon>Pseudomonadati</taxon>
        <taxon>Pseudomonadota</taxon>
        <taxon>Gammaproteobacteria</taxon>
        <taxon>SAR86 cluster</taxon>
    </lineage>
</organism>
<evidence type="ECO:0000256" key="2">
    <source>
        <dbReference type="ARBA" id="ARBA00022692"/>
    </source>
</evidence>
<feature type="transmembrane region" description="Helical" evidence="5">
    <location>
        <begin position="12"/>
        <end position="30"/>
    </location>
</feature>
<accession>A0A520N0L8</accession>
<feature type="transmembrane region" description="Helical" evidence="5">
    <location>
        <begin position="225"/>
        <end position="243"/>
    </location>
</feature>
<evidence type="ECO:0000256" key="5">
    <source>
        <dbReference type="SAM" id="Phobius"/>
    </source>
</evidence>
<evidence type="ECO:0000256" key="1">
    <source>
        <dbReference type="ARBA" id="ARBA00004141"/>
    </source>
</evidence>
<protein>
    <recommendedName>
        <fullName evidence="8">Bax inhibitor-1/YccA family protein</fullName>
    </recommendedName>
</protein>
<sequence>MFIETPLIFKTVVILSIQLGLVLITCFHYLKKARIAYENGTTLLGYKFRGSVNMKRKLDLIPYTEPKKNFPKPMEKYIDNNTTLHKIAKNQDEVIELLKEGYKHAYWGDGSIGLLFFAWAGLLFATTFIVQFAGINIWLQLIFFSLASLTFGPLLAFIMLEMDENDGFTALKIVLVVTMLTGFIGYRDFISFSDSNIFGLMLLISLFGLLSFNIVRFFKEFSRQTIRMAAIFGSILFSLFLLYDFNLVKKKSMLAINNNWETAVEMAFILYLDVINLLLEILEAMGNS</sequence>
<evidence type="ECO:0000313" key="6">
    <source>
        <dbReference type="EMBL" id="RZO26976.1"/>
    </source>
</evidence>
<keyword evidence="3 5" id="KW-1133">Transmembrane helix</keyword>
<dbReference type="Pfam" id="PF01027">
    <property type="entry name" value="Bax1-I"/>
    <property type="match status" value="1"/>
</dbReference>
<evidence type="ECO:0008006" key="8">
    <source>
        <dbReference type="Google" id="ProtNLM"/>
    </source>
</evidence>
<reference evidence="6 7" key="1">
    <citation type="submission" date="2019-02" db="EMBL/GenBank/DDBJ databases">
        <title>Prokaryotic population dynamics and viral predation in marine succession experiment using metagenomics: the confinement effect.</title>
        <authorList>
            <person name="Haro-Moreno J.M."/>
            <person name="Rodriguez-Valera F."/>
            <person name="Lopez-Perez M."/>
        </authorList>
    </citation>
    <scope>NUCLEOTIDE SEQUENCE [LARGE SCALE GENOMIC DNA]</scope>
    <source>
        <strain evidence="6">MED-G162</strain>
    </source>
</reference>
<feature type="transmembrane region" description="Helical" evidence="5">
    <location>
        <begin position="137"/>
        <end position="160"/>
    </location>
</feature>
<keyword evidence="4 5" id="KW-0472">Membrane</keyword>
<name>A0A520N0L8_9GAMM</name>
<dbReference type="InterPro" id="IPR006214">
    <property type="entry name" value="Bax_inhibitor_1-related"/>
</dbReference>
<feature type="transmembrane region" description="Helical" evidence="5">
    <location>
        <begin position="167"/>
        <end position="186"/>
    </location>
</feature>